<keyword evidence="4 6" id="KW-0132">Cell division</keyword>
<dbReference type="SUPFAM" id="SSF52490">
    <property type="entry name" value="Tubulin nucleotide-binding domain-like"/>
    <property type="match status" value="1"/>
</dbReference>
<dbReference type="InterPro" id="IPR000158">
    <property type="entry name" value="Cell_div_FtsZ"/>
</dbReference>
<evidence type="ECO:0000256" key="4">
    <source>
        <dbReference type="HAMAP-Rule" id="MF_00909"/>
    </source>
</evidence>
<dbReference type="KEGG" id="cpo:COPRO5265_0682"/>
<reference evidence="10" key="1">
    <citation type="submission" date="2008-08" db="EMBL/GenBank/DDBJ databases">
        <title>The complete genome sequence of Coprothermobacter proteolyticus strain ATCC 5245 / DSM 5265 / BT.</title>
        <authorList>
            <person name="Dodson R.J."/>
            <person name="Durkin A.S."/>
            <person name="Wu M."/>
            <person name="Eisen J."/>
            <person name="Sutton G."/>
        </authorList>
    </citation>
    <scope>NUCLEOTIDE SEQUENCE [LARGE SCALE GENOMIC DNA]</scope>
    <source>
        <strain evidence="10">ATCC 35245 / DSM 5265 / OCM 4 / BT</strain>
    </source>
</reference>
<keyword evidence="4 6" id="KW-0131">Cell cycle</keyword>
<dbReference type="SMART" id="SM00865">
    <property type="entry name" value="Tubulin_C"/>
    <property type="match status" value="1"/>
</dbReference>
<dbReference type="GO" id="GO:0032153">
    <property type="term" value="C:cell division site"/>
    <property type="evidence" value="ECO:0007669"/>
    <property type="project" value="UniProtKB-UniRule"/>
</dbReference>
<dbReference type="eggNOG" id="COG0206">
    <property type="taxonomic scope" value="Bacteria"/>
</dbReference>
<gene>
    <name evidence="4 9" type="primary">ftsZ</name>
    <name evidence="9" type="ordered locus">COPRO5265_0682</name>
</gene>
<dbReference type="Pfam" id="PF12327">
    <property type="entry name" value="FtsZ_C"/>
    <property type="match status" value="1"/>
</dbReference>
<accession>B5Y8D3</accession>
<evidence type="ECO:0000259" key="7">
    <source>
        <dbReference type="SMART" id="SM00864"/>
    </source>
</evidence>
<evidence type="ECO:0000313" key="10">
    <source>
        <dbReference type="Proteomes" id="UP000001732"/>
    </source>
</evidence>
<dbReference type="GO" id="GO:0051258">
    <property type="term" value="P:protein polymerization"/>
    <property type="evidence" value="ECO:0007669"/>
    <property type="project" value="UniProtKB-UniRule"/>
</dbReference>
<feature type="binding site" evidence="4">
    <location>
        <position position="146"/>
    </location>
    <ligand>
        <name>GTP</name>
        <dbReference type="ChEBI" id="CHEBI:37565"/>
    </ligand>
</feature>
<dbReference type="HAMAP" id="MF_00909">
    <property type="entry name" value="FtsZ"/>
    <property type="match status" value="1"/>
</dbReference>
<dbReference type="NCBIfam" id="TIGR00065">
    <property type="entry name" value="ftsZ"/>
    <property type="match status" value="1"/>
</dbReference>
<dbReference type="CDD" id="cd02201">
    <property type="entry name" value="FtsZ_type1"/>
    <property type="match status" value="1"/>
</dbReference>
<dbReference type="SMART" id="SM00864">
    <property type="entry name" value="Tubulin"/>
    <property type="match status" value="1"/>
</dbReference>
<comment type="subcellular location">
    <subcellularLocation>
        <location evidence="4">Cytoplasm</location>
    </subcellularLocation>
    <text evidence="4">Assembles at midcell at the inner surface of the cytoplasmic membrane.</text>
</comment>
<evidence type="ECO:0000256" key="2">
    <source>
        <dbReference type="ARBA" id="ARBA00022741"/>
    </source>
</evidence>
<organism evidence="9 10">
    <name type="scientific">Coprothermobacter proteolyticus (strain ATCC 35245 / DSM 5265 / OCM 4 / BT)</name>
    <dbReference type="NCBI Taxonomy" id="309798"/>
    <lineage>
        <taxon>Bacteria</taxon>
        <taxon>Pseudomonadati</taxon>
        <taxon>Coprothermobacterota</taxon>
        <taxon>Coprothermobacteria</taxon>
        <taxon>Coprothermobacterales</taxon>
        <taxon>Coprothermobacteraceae</taxon>
        <taxon>Coprothermobacter</taxon>
    </lineage>
</organism>
<feature type="binding site" evidence="4">
    <location>
        <position position="190"/>
    </location>
    <ligand>
        <name>GTP</name>
        <dbReference type="ChEBI" id="CHEBI:37565"/>
    </ligand>
</feature>
<comment type="subunit">
    <text evidence="4">Homodimer. Polymerizes to form a dynamic ring structure in a strictly GTP-dependent manner. Interacts directly with several other division proteins.</text>
</comment>
<dbReference type="Gene3D" id="3.40.50.1440">
    <property type="entry name" value="Tubulin/FtsZ, GTPase domain"/>
    <property type="match status" value="1"/>
</dbReference>
<dbReference type="InterPro" id="IPR045061">
    <property type="entry name" value="FtsZ/CetZ"/>
</dbReference>
<dbReference type="GO" id="GO:0005525">
    <property type="term" value="F:GTP binding"/>
    <property type="evidence" value="ECO:0007669"/>
    <property type="project" value="UniProtKB-UniRule"/>
</dbReference>
<dbReference type="OrthoDB" id="9813375at2"/>
<protein>
    <recommendedName>
        <fullName evidence="4 5">Cell division protein FtsZ</fullName>
    </recommendedName>
</protein>
<dbReference type="InterPro" id="IPR008280">
    <property type="entry name" value="Tub_FtsZ_C"/>
</dbReference>
<reference evidence="9 10" key="2">
    <citation type="journal article" date="2014" name="Genome Announc.">
        <title>Complete Genome Sequence of Coprothermobacter proteolyticus DSM 5265.</title>
        <authorList>
            <person name="Alexiev A."/>
            <person name="Coil D.A."/>
            <person name="Badger J.H."/>
            <person name="Enticknap J."/>
            <person name="Ward N."/>
            <person name="Robb F.T."/>
            <person name="Eisen J.A."/>
        </authorList>
    </citation>
    <scope>NUCLEOTIDE SEQUENCE [LARGE SCALE GENOMIC DNA]</scope>
    <source>
        <strain evidence="10">ATCC 35245 / DSM 5265 / OCM 4 / BT</strain>
    </source>
</reference>
<evidence type="ECO:0000256" key="3">
    <source>
        <dbReference type="ARBA" id="ARBA00023134"/>
    </source>
</evidence>
<keyword evidence="4 6" id="KW-0717">Septation</keyword>
<dbReference type="InterPro" id="IPR020805">
    <property type="entry name" value="Cell_div_FtsZ_CS"/>
</dbReference>
<comment type="similarity">
    <text evidence="1 4 6">Belongs to the FtsZ family.</text>
</comment>
<dbReference type="STRING" id="309798.COPRO5265_0682"/>
<dbReference type="PROSITE" id="PS01135">
    <property type="entry name" value="FTSZ_2"/>
    <property type="match status" value="1"/>
</dbReference>
<dbReference type="GO" id="GO:0005737">
    <property type="term" value="C:cytoplasm"/>
    <property type="evidence" value="ECO:0007669"/>
    <property type="project" value="UniProtKB-SubCell"/>
</dbReference>
<dbReference type="Proteomes" id="UP000001732">
    <property type="component" value="Chromosome"/>
</dbReference>
<feature type="domain" description="Tubulin/FtsZ 2-layer sandwich" evidence="8">
    <location>
        <begin position="210"/>
        <end position="329"/>
    </location>
</feature>
<feature type="binding site" evidence="4">
    <location>
        <begin position="110"/>
        <end position="112"/>
    </location>
    <ligand>
        <name>GTP</name>
        <dbReference type="ChEBI" id="CHEBI:37565"/>
    </ligand>
</feature>
<evidence type="ECO:0000313" key="9">
    <source>
        <dbReference type="EMBL" id="ACI17079.1"/>
    </source>
</evidence>
<dbReference type="PRINTS" id="PR00423">
    <property type="entry name" value="CELLDVISFTSZ"/>
</dbReference>
<dbReference type="Pfam" id="PF00091">
    <property type="entry name" value="Tubulin"/>
    <property type="match status" value="1"/>
</dbReference>
<comment type="caution">
    <text evidence="4">Lacks conserved residue(s) required for the propagation of feature annotation.</text>
</comment>
<dbReference type="PANTHER" id="PTHR30314:SF3">
    <property type="entry name" value="MITOCHONDRIAL DIVISION PROTEIN FSZA"/>
    <property type="match status" value="1"/>
</dbReference>
<dbReference type="AlphaFoldDB" id="B5Y8D3"/>
<dbReference type="InterPro" id="IPR018316">
    <property type="entry name" value="Tubulin/FtsZ_2-layer-sand-dom"/>
</dbReference>
<proteinExistence type="inferred from homology"/>
<evidence type="ECO:0000259" key="8">
    <source>
        <dbReference type="SMART" id="SM00865"/>
    </source>
</evidence>
<dbReference type="RefSeq" id="WP_012543731.1">
    <property type="nucleotide sequence ID" value="NC_011295.1"/>
</dbReference>
<feature type="domain" description="Tubulin/FtsZ GTPase" evidence="7">
    <location>
        <begin position="15"/>
        <end position="208"/>
    </location>
</feature>
<dbReference type="PANTHER" id="PTHR30314">
    <property type="entry name" value="CELL DIVISION PROTEIN FTSZ-RELATED"/>
    <property type="match status" value="1"/>
</dbReference>
<dbReference type="EMBL" id="CP001145">
    <property type="protein sequence ID" value="ACI17079.1"/>
    <property type="molecule type" value="Genomic_DNA"/>
</dbReference>
<evidence type="ECO:0000256" key="6">
    <source>
        <dbReference type="RuleBase" id="RU000631"/>
    </source>
</evidence>
<keyword evidence="2 4" id="KW-0547">Nucleotide-binding</keyword>
<dbReference type="GO" id="GO:0003924">
    <property type="term" value="F:GTPase activity"/>
    <property type="evidence" value="ECO:0007669"/>
    <property type="project" value="UniProtKB-UniRule"/>
</dbReference>
<dbReference type="InterPro" id="IPR036525">
    <property type="entry name" value="Tubulin/FtsZ_GTPase_sf"/>
</dbReference>
<dbReference type="SUPFAM" id="SSF55307">
    <property type="entry name" value="Tubulin C-terminal domain-like"/>
    <property type="match status" value="1"/>
</dbReference>
<name>B5Y8D3_COPPD</name>
<keyword evidence="3 4" id="KW-0342">GTP-binding</keyword>
<dbReference type="FunFam" id="3.40.50.1440:FF:000001">
    <property type="entry name" value="Cell division protein FtsZ"/>
    <property type="match status" value="1"/>
</dbReference>
<dbReference type="HOGENOM" id="CLU_024865_0_1_9"/>
<evidence type="ECO:0000256" key="1">
    <source>
        <dbReference type="ARBA" id="ARBA00009690"/>
    </source>
</evidence>
<keyword evidence="4" id="KW-0963">Cytoplasm</keyword>
<dbReference type="InterPro" id="IPR003008">
    <property type="entry name" value="Tubulin_FtsZ_GTPase"/>
</dbReference>
<comment type="function">
    <text evidence="4 6">Essential cell division protein that forms a contractile ring structure (Z ring) at the future cell division site. The regulation of the ring assembly controls the timing and the location of cell division. One of the functions of the FtsZ ring is to recruit other cell division proteins to the septum to produce a new cell wall between the dividing cells. Binds GTP and shows GTPase activity.</text>
</comment>
<dbReference type="InterPro" id="IPR024757">
    <property type="entry name" value="FtsZ_C"/>
</dbReference>
<sequence length="352" mass="37440">MEERIPDLWEGIQAQIKVVGIGSAGNNALNRMILGGIDGVEFIAMNTDVQALSKCLAPQKLNLGPKLTRGLGAGLDPEKGKAAAEESVEEIKKLLEGADLVFITAGLGGGTGTGASPIVARVAKDLGALVVAVVSKPHAFIEGTTRYKIAEEGLRQLAEHVDALIPISNENIFKMGNSEMTLDEAFGLGDQVLMQGVRGISEIILKPGFINVDFADVRMVLENAGTAVMGIGSGTGDNRAEKAAQQAISSPLLEFRPTGASRLLYNITVKPGNITTKDISSIAEIFQQIVSDDALIKFGVVYDEQLEDNKIEVTLIASEFKNETTRTATLGASKEQPVKEVKRVTIPEIFGR</sequence>
<evidence type="ECO:0000256" key="5">
    <source>
        <dbReference type="NCBIfam" id="TIGR00065"/>
    </source>
</evidence>
<keyword evidence="10" id="KW-1185">Reference proteome</keyword>
<dbReference type="GO" id="GO:0000917">
    <property type="term" value="P:division septum assembly"/>
    <property type="evidence" value="ECO:0007669"/>
    <property type="project" value="UniProtKB-KW"/>
</dbReference>
<dbReference type="GO" id="GO:0043093">
    <property type="term" value="P:FtsZ-dependent cytokinesis"/>
    <property type="evidence" value="ECO:0007669"/>
    <property type="project" value="UniProtKB-UniRule"/>
</dbReference>